<comment type="caution">
    <text evidence="1">The sequence shown here is derived from an EMBL/GenBank/DDBJ whole genome shotgun (WGS) entry which is preliminary data.</text>
</comment>
<dbReference type="AlphaFoldDB" id="A0A7X0F730"/>
<dbReference type="InterPro" id="IPR013361">
    <property type="entry name" value="Pilus_CpaD"/>
</dbReference>
<reference evidence="1 2" key="1">
    <citation type="submission" date="2020-08" db="EMBL/GenBank/DDBJ databases">
        <title>Genomic Encyclopedia of Type Strains, Phase IV (KMG-IV): sequencing the most valuable type-strain genomes for metagenomic binning, comparative biology and taxonomic classification.</title>
        <authorList>
            <person name="Goeker M."/>
        </authorList>
    </citation>
    <scope>NUCLEOTIDE SEQUENCE [LARGE SCALE GENOMIC DNA]</scope>
    <source>
        <strain evidence="1 2">DSM 7051</strain>
    </source>
</reference>
<name>A0A7X0F730_9HYPH</name>
<dbReference type="Pfam" id="PF09476">
    <property type="entry name" value="Pilus_CpaD"/>
    <property type="match status" value="1"/>
</dbReference>
<organism evidence="1 2">
    <name type="scientific">Aminobacter aganoensis</name>
    <dbReference type="NCBI Taxonomy" id="83264"/>
    <lineage>
        <taxon>Bacteria</taxon>
        <taxon>Pseudomonadati</taxon>
        <taxon>Pseudomonadota</taxon>
        <taxon>Alphaproteobacteria</taxon>
        <taxon>Hyphomicrobiales</taxon>
        <taxon>Phyllobacteriaceae</taxon>
        <taxon>Aminobacter</taxon>
    </lineage>
</organism>
<evidence type="ECO:0000313" key="2">
    <source>
        <dbReference type="Proteomes" id="UP000536262"/>
    </source>
</evidence>
<proteinExistence type="predicted"/>
<keyword evidence="2" id="KW-1185">Reference proteome</keyword>
<sequence>MSQAIHHATRTTSRTRLETSRLFRPLLAAAAVALVAGCATNRDSVTVGSIPDDYRTNHPIVIAEKNQTLDIAVGNSDRGISKGQEATFVGFLSDYDSRSKPALTIMVPAGASNDVAANEAARALARVATRNGVPSNRIDIARYQAAYADAASPVRVTYTAMRAQTDRCGRWPEDVLNTTENKHYANFGCSYQNNLAAQVANPADLLGPRKQTEIDAENRGEVIDLYRKRGITTEFNKNSEVNY</sequence>
<accession>A0A7X0F730</accession>
<protein>
    <submittedName>
        <fullName evidence="1">Pilus assembly protein CpaD</fullName>
    </submittedName>
</protein>
<dbReference type="EMBL" id="JACHOU010000003">
    <property type="protein sequence ID" value="MBB6354143.1"/>
    <property type="molecule type" value="Genomic_DNA"/>
</dbReference>
<gene>
    <name evidence="1" type="ORF">GGR00_001917</name>
</gene>
<dbReference type="NCBIfam" id="TIGR02522">
    <property type="entry name" value="pilus_cpaD"/>
    <property type="match status" value="1"/>
</dbReference>
<evidence type="ECO:0000313" key="1">
    <source>
        <dbReference type="EMBL" id="MBB6354143.1"/>
    </source>
</evidence>
<dbReference type="RefSeq" id="WP_246441325.1">
    <property type="nucleotide sequence ID" value="NZ_BAABEG010000001.1"/>
</dbReference>
<dbReference type="Proteomes" id="UP000536262">
    <property type="component" value="Unassembled WGS sequence"/>
</dbReference>
<dbReference type="InterPro" id="IPR019027">
    <property type="entry name" value="Pilus_biogenesis_CpaD-related"/>
</dbReference>